<dbReference type="Proteomes" id="UP001420932">
    <property type="component" value="Unassembled WGS sequence"/>
</dbReference>
<sequence>MIEDDDEDADSTEDNDENDEDDEDAGKKIARLRDRKLDQVAEVTEIGFDDFVGDLYSFRGLSGSRSSLFRFYILGVVVGARLEAMGEEVVNGNILESTNHVVDIYPLSNYVFSSKQPLIDRDETLAERAQRMKANYGSYGLRTRVEAVLLVELLKHPHLLLLQVKNSFFKLPGGRLRPGESEIDGLKRKLSSKLSINEDSFDTEWEVGECLGKWWRPDFETIMYPYLPTSVRKPKECTKLFLVKLPMTQKFSVPKNLKMLAVPLFEIHENYKTYGSVIAGVPQLLSRFSFNVVEIE</sequence>
<organism evidence="8 9">
    <name type="scientific">Stephania yunnanensis</name>
    <dbReference type="NCBI Taxonomy" id="152371"/>
    <lineage>
        <taxon>Eukaryota</taxon>
        <taxon>Viridiplantae</taxon>
        <taxon>Streptophyta</taxon>
        <taxon>Embryophyta</taxon>
        <taxon>Tracheophyta</taxon>
        <taxon>Spermatophyta</taxon>
        <taxon>Magnoliopsida</taxon>
        <taxon>Ranunculales</taxon>
        <taxon>Menispermaceae</taxon>
        <taxon>Menispermoideae</taxon>
        <taxon>Cissampelideae</taxon>
        <taxon>Stephania</taxon>
    </lineage>
</organism>
<feature type="region of interest" description="Disordered" evidence="7">
    <location>
        <begin position="1"/>
        <end position="27"/>
    </location>
</feature>
<comment type="subcellular location">
    <subcellularLocation>
        <location evidence="1">Nucleus</location>
    </subcellularLocation>
</comment>
<dbReference type="InterPro" id="IPR016706">
    <property type="entry name" value="Cleav_polyA_spec_factor_su5"/>
</dbReference>
<evidence type="ECO:0000313" key="9">
    <source>
        <dbReference type="Proteomes" id="UP001420932"/>
    </source>
</evidence>
<dbReference type="PANTHER" id="PTHR13047">
    <property type="entry name" value="PRE-MRNA CLEAVAGE FACTOR IM, 25KD SUBUNIT"/>
    <property type="match status" value="1"/>
</dbReference>
<evidence type="ECO:0000313" key="8">
    <source>
        <dbReference type="EMBL" id="KAK9099418.1"/>
    </source>
</evidence>
<dbReference type="CDD" id="cd18871">
    <property type="entry name" value="NUDIX_Cfim25_Nudt21"/>
    <property type="match status" value="1"/>
</dbReference>
<proteinExistence type="inferred from homology"/>
<comment type="caution">
    <text evidence="8">The sequence shown here is derived from an EMBL/GenBank/DDBJ whole genome shotgun (WGS) entry which is preliminary data.</text>
</comment>
<evidence type="ECO:0008006" key="10">
    <source>
        <dbReference type="Google" id="ProtNLM"/>
    </source>
</evidence>
<dbReference type="InterPro" id="IPR015797">
    <property type="entry name" value="NUDIX_hydrolase-like_dom_sf"/>
</dbReference>
<name>A0AAP0HS71_9MAGN</name>
<dbReference type="AlphaFoldDB" id="A0AAP0HS71"/>
<evidence type="ECO:0000256" key="3">
    <source>
        <dbReference type="ARBA" id="ARBA00022664"/>
    </source>
</evidence>
<dbReference type="FunFam" id="3.90.79.10:FF:000020">
    <property type="entry name" value="Pre-mRNA cleavage factor Im subunit 2"/>
    <property type="match status" value="1"/>
</dbReference>
<evidence type="ECO:0000256" key="5">
    <source>
        <dbReference type="ARBA" id="ARBA00023242"/>
    </source>
</evidence>
<accession>A0AAP0HS71</accession>
<comment type="function">
    <text evidence="6">Component of the cleavage factor Im (CFIm) complex that plays a key role in pre-mRNA 3'-processing. Involved in association with CPSF6 or CPSF7 in pre-MRNA 3'-end poly(A) site cleavage and poly(A) addition. NUDT21/CPSF5 binds to cleavage and polyadenylation RNA substrates. The homodimer mediates simultaneous sequence-specific recognition of two 5'-UGUA-3' elements within the pre-mRNA. Binds to, but does not hydrolyze mono- and di-adenosine nucleotides. May have a role in mRNA export.</text>
</comment>
<evidence type="ECO:0000256" key="2">
    <source>
        <dbReference type="ARBA" id="ARBA00009710"/>
    </source>
</evidence>
<evidence type="ECO:0000256" key="7">
    <source>
        <dbReference type="SAM" id="MobiDB-lite"/>
    </source>
</evidence>
<dbReference type="SUPFAM" id="SSF55811">
    <property type="entry name" value="Nudix"/>
    <property type="match status" value="1"/>
</dbReference>
<reference evidence="8 9" key="1">
    <citation type="submission" date="2024-01" db="EMBL/GenBank/DDBJ databases">
        <title>Genome assemblies of Stephania.</title>
        <authorList>
            <person name="Yang L."/>
        </authorList>
    </citation>
    <scope>NUCLEOTIDE SEQUENCE [LARGE SCALE GENOMIC DNA]</scope>
    <source>
        <strain evidence="8">YNDBR</strain>
        <tissue evidence="8">Leaf</tissue>
    </source>
</reference>
<gene>
    <name evidence="8" type="ORF">Syun_026463</name>
</gene>
<dbReference type="GO" id="GO:0031124">
    <property type="term" value="P:mRNA 3'-end processing"/>
    <property type="evidence" value="ECO:0007669"/>
    <property type="project" value="InterPro"/>
</dbReference>
<dbReference type="Pfam" id="PF13869">
    <property type="entry name" value="NUDIX_2"/>
    <property type="match status" value="1"/>
</dbReference>
<evidence type="ECO:0000256" key="4">
    <source>
        <dbReference type="ARBA" id="ARBA00022884"/>
    </source>
</evidence>
<feature type="compositionally biased region" description="Acidic residues" evidence="7">
    <location>
        <begin position="1"/>
        <end position="24"/>
    </location>
</feature>
<keyword evidence="5" id="KW-0539">Nucleus</keyword>
<comment type="similarity">
    <text evidence="2">Belongs to the Nudix hydrolase family. CPSF5 subfamily.</text>
</comment>
<keyword evidence="3" id="KW-0507">mRNA processing</keyword>
<dbReference type="Gene3D" id="3.90.79.10">
    <property type="entry name" value="Nucleoside Triphosphate Pyrophosphohydrolase"/>
    <property type="match status" value="1"/>
</dbReference>
<dbReference type="GO" id="GO:0003729">
    <property type="term" value="F:mRNA binding"/>
    <property type="evidence" value="ECO:0007669"/>
    <property type="project" value="InterPro"/>
</dbReference>
<dbReference type="EMBL" id="JBBNAF010000011">
    <property type="protein sequence ID" value="KAK9099418.1"/>
    <property type="molecule type" value="Genomic_DNA"/>
</dbReference>
<keyword evidence="4" id="KW-0694">RNA-binding</keyword>
<dbReference type="GO" id="GO:0005849">
    <property type="term" value="C:mRNA cleavage factor complex"/>
    <property type="evidence" value="ECO:0007669"/>
    <property type="project" value="InterPro"/>
</dbReference>
<evidence type="ECO:0000256" key="6">
    <source>
        <dbReference type="ARBA" id="ARBA00054854"/>
    </source>
</evidence>
<evidence type="ECO:0000256" key="1">
    <source>
        <dbReference type="ARBA" id="ARBA00004123"/>
    </source>
</evidence>
<keyword evidence="9" id="KW-1185">Reference proteome</keyword>
<protein>
    <recommendedName>
        <fullName evidence="10">Cleavage and polyadenylation specificity factor subunit 5</fullName>
    </recommendedName>
</protein>